<dbReference type="Pfam" id="PF00535">
    <property type="entry name" value="Glycos_transf_2"/>
    <property type="match status" value="1"/>
</dbReference>
<protein>
    <submittedName>
        <fullName evidence="5">Glycosyltransferase family 2 protein</fullName>
    </submittedName>
</protein>
<dbReference type="CDD" id="cd00761">
    <property type="entry name" value="Glyco_tranf_GTA_type"/>
    <property type="match status" value="1"/>
</dbReference>
<dbReference type="EMBL" id="JACRUJ010000002">
    <property type="protein sequence ID" value="MBC5841462.1"/>
    <property type="molecule type" value="Genomic_DNA"/>
</dbReference>
<comment type="caution">
    <text evidence="5">The sequence shown here is derived from an EMBL/GenBank/DDBJ whole genome shotgun (WGS) entry which is preliminary data.</text>
</comment>
<dbReference type="PANTHER" id="PTHR22916">
    <property type="entry name" value="GLYCOSYLTRANSFERASE"/>
    <property type="match status" value="1"/>
</dbReference>
<organism evidence="5 6">
    <name type="scientific">Flavobacterium kayseriense</name>
    <dbReference type="NCBI Taxonomy" id="2764714"/>
    <lineage>
        <taxon>Bacteria</taxon>
        <taxon>Pseudomonadati</taxon>
        <taxon>Bacteroidota</taxon>
        <taxon>Flavobacteriia</taxon>
        <taxon>Flavobacteriales</taxon>
        <taxon>Flavobacteriaceae</taxon>
        <taxon>Flavobacterium</taxon>
    </lineage>
</organism>
<evidence type="ECO:0000313" key="6">
    <source>
        <dbReference type="Proteomes" id="UP000629963"/>
    </source>
</evidence>
<evidence type="ECO:0000256" key="2">
    <source>
        <dbReference type="ARBA" id="ARBA00022679"/>
    </source>
</evidence>
<keyword evidence="3" id="KW-0472">Membrane</keyword>
<keyword evidence="2" id="KW-0808">Transferase</keyword>
<evidence type="ECO:0000313" key="5">
    <source>
        <dbReference type="EMBL" id="MBC5841462.1"/>
    </source>
</evidence>
<dbReference type="Proteomes" id="UP000629963">
    <property type="component" value="Unassembled WGS sequence"/>
</dbReference>
<dbReference type="Gene3D" id="3.90.550.10">
    <property type="entry name" value="Spore Coat Polysaccharide Biosynthesis Protein SpsA, Chain A"/>
    <property type="match status" value="1"/>
</dbReference>
<dbReference type="InterPro" id="IPR001173">
    <property type="entry name" value="Glyco_trans_2-like"/>
</dbReference>
<keyword evidence="1" id="KW-0328">Glycosyltransferase</keyword>
<dbReference type="RefSeq" id="WP_187010042.1">
    <property type="nucleotide sequence ID" value="NZ_JACRUI010000002.1"/>
</dbReference>
<reference evidence="5 6" key="1">
    <citation type="submission" date="2020-08" db="EMBL/GenBank/DDBJ databases">
        <title>Description of novel Flavobacterium F-380 isolate.</title>
        <authorList>
            <person name="Saticioglu I.B."/>
            <person name="Duman M."/>
            <person name="Altun S."/>
        </authorList>
    </citation>
    <scope>NUCLEOTIDE SEQUENCE [LARGE SCALE GENOMIC DNA]</scope>
    <source>
        <strain evidence="5 6">F-380</strain>
    </source>
</reference>
<proteinExistence type="predicted"/>
<evidence type="ECO:0000256" key="3">
    <source>
        <dbReference type="SAM" id="Phobius"/>
    </source>
</evidence>
<sequence>MNHLISVIVPVYNVASYLKQCLDSIINQTYDQLEIILINDGSTDNSLEICKEYQQLDSRIKLINQENKGLSGARNTGIDYAKGQYILFVDSDDWIDLDTCKFLIENVKSTHADVVLFSYRKEFSNYTEEKFILKNNLFFNESESRKIHRRILGLFQYELARPENADSIVTAWGKLYKATIIKDNKIYFTDCKQIGTEDLLFNAFVFKYVKSISNIHQCLYHYRKNNLSSLTSVYKSRLVVQWDRLYSILEEFLKNERLDESYQEALQNRISLSIIGLGLNELYSANSFFKKYSNIKHILNSKRYRDAIKNLKLVYFPLHWKLFFFFAKYDMPLPLFLMLMAIKKMIKK</sequence>
<keyword evidence="3" id="KW-0812">Transmembrane</keyword>
<dbReference type="PANTHER" id="PTHR22916:SF51">
    <property type="entry name" value="GLYCOSYLTRANSFERASE EPSH-RELATED"/>
    <property type="match status" value="1"/>
</dbReference>
<accession>A0ABR7J8E5</accession>
<evidence type="ECO:0000259" key="4">
    <source>
        <dbReference type="Pfam" id="PF00535"/>
    </source>
</evidence>
<dbReference type="InterPro" id="IPR029044">
    <property type="entry name" value="Nucleotide-diphossugar_trans"/>
</dbReference>
<keyword evidence="6" id="KW-1185">Reference proteome</keyword>
<name>A0ABR7J8E5_9FLAO</name>
<gene>
    <name evidence="5" type="ORF">H8R23_08595</name>
</gene>
<keyword evidence="3" id="KW-1133">Transmembrane helix</keyword>
<feature type="transmembrane region" description="Helical" evidence="3">
    <location>
        <begin position="322"/>
        <end position="342"/>
    </location>
</feature>
<dbReference type="SUPFAM" id="SSF53448">
    <property type="entry name" value="Nucleotide-diphospho-sugar transferases"/>
    <property type="match status" value="1"/>
</dbReference>
<feature type="domain" description="Glycosyltransferase 2-like" evidence="4">
    <location>
        <begin position="6"/>
        <end position="143"/>
    </location>
</feature>
<evidence type="ECO:0000256" key="1">
    <source>
        <dbReference type="ARBA" id="ARBA00022676"/>
    </source>
</evidence>